<evidence type="ECO:0000313" key="5">
    <source>
        <dbReference type="Proteomes" id="UP000782519"/>
    </source>
</evidence>
<comment type="caution">
    <text evidence="4">The sequence shown here is derived from an EMBL/GenBank/DDBJ whole genome shotgun (WGS) entry which is preliminary data.</text>
</comment>
<dbReference type="PANTHER" id="PTHR44119">
    <property type="entry name" value="MAGNESIUM-CHELATASE SUBUNIT CHLH, CHLOROPLASTIC"/>
    <property type="match status" value="1"/>
</dbReference>
<dbReference type="InterPro" id="IPR003672">
    <property type="entry name" value="CobN/Mg_chltase"/>
</dbReference>
<dbReference type="GO" id="GO:0051116">
    <property type="term" value="F:cobaltochelatase activity"/>
    <property type="evidence" value="ECO:0007669"/>
    <property type="project" value="UniProtKB-UniRule"/>
</dbReference>
<evidence type="ECO:0000259" key="3">
    <source>
        <dbReference type="Pfam" id="PF02514"/>
    </source>
</evidence>
<reference evidence="4" key="1">
    <citation type="submission" date="2020-07" db="EMBL/GenBank/DDBJ databases">
        <title>Huge and variable diversity of episymbiotic CPR bacteria and DPANN archaea in groundwater ecosystems.</title>
        <authorList>
            <person name="He C.Y."/>
            <person name="Keren R."/>
            <person name="Whittaker M."/>
            <person name="Farag I.F."/>
            <person name="Doudna J."/>
            <person name="Cate J.H.D."/>
            <person name="Banfield J.F."/>
        </authorList>
    </citation>
    <scope>NUCLEOTIDE SEQUENCE</scope>
    <source>
        <strain evidence="4">NC_groundwater_1818_Pr3_B-0.1um_66_35</strain>
    </source>
</reference>
<keyword evidence="4" id="KW-0436">Ligase</keyword>
<sequence>MHLKLDASASIDDGDVARDLQQEPAEIVVLSAADTDLAAFAAARATLPDDFPSLRLTNLLALGHPASVDLYVERTLPRARIVILRMLGGEAYWPHGVESLRRDAFARGALFACIPGEMYWNADLAARGNVDADDAHALWRYCTEGGVDNLQLALRYAAWMILRGDPPPPPRPMPAAGFWPFEPAKSPRSRALVIFYRALAASGDTAAIDALRKALDARGLDAACLYVTSLKDARSIAFLKSALAADPPDIIINATAFATATATDDAGVLASADCPVLQIAQAGVSRNSWEQSSRGLNPRDLAMHVVLPEVDGRIFAGAVAFKQRSGDDGEYAPTVYQPLDDRIDAAADLAKAWVRLRRLPIRKRRISIVLANYPNRDGRLGNGVGLDTPQSLHDLLFALRAEGYDTGALPMDTAELMQILQRGPTNALAGRDQRVGGVAWPVADYKAAFAQLPDAIRRAVETRWGRPEADPYVADGGFRLGLHRFGNILVGVQPARGYNIDPKSSFHDPDLAPPHHYLAFYLWLRRAFDAHAAIHLGKHGNLEWLPGKSAGLSRDCFPSALLGPLPHLYPFIVNDPGEGIQAKRRTAAVIVDHLTPPLTRAELHDEMARLEALVDEYALAADLDPKRADAIADDILSLARATRLDADVAIGRDTPTLDALRAIDAHLCDLKDMQIRDGLHIFGRTPKPAQRDDLLVSIARLPRSDLKPQDASLHRALALDLGLTDASGGAFDPLTRDLAADYTGPRPAILADLSESLWRTNGDTVERIELLASRLVSALPRAQPNPLPLRERVAPTQSVPGEGSAADGALQLSSVRAAPPHPARTISAPPSPTRGEGEEHAWPHARPVLDWIAATLRHAIEASGDAERDALLRGLGGRFVRPGPSGAPTRGRPDVLPTGRNFFAVDVRAVPTPSAWRIGALAAERLVESYWQSEGQWPRSIALSAWGTANMRTGGDDVAQALALIGARPTWEDATGRVTGFSIVPLSELKRPRVDVTFRVSGLFRDAFPVQMDLIASAVAAIAALDEPDDGNPIAAHVRVRTDELTQAGLDAVQARRQAAYRVFGSKPGAYGAGLQALIDDGGWDSRGDLAGAYLAWSGYAYGSGHDGSEARDALAARLTATQLVAQTQDNREHDILDSDDYYQFIGGLAAAVETLSGTAPKIAHVDSSRPEAPLPRTLSHEISRVVRGRAANPKWIKGVMRHGYKGASEIAATVDYLFGFAASTDAVGHHHFDQLFAAYLDDDKVRDFMHDANPAALRDTAERFAEAIRRGLWTPRSNRAADLLAELMTKETA</sequence>
<gene>
    <name evidence="4" type="primary">cobN</name>
    <name evidence="4" type="ORF">HZA66_01045</name>
</gene>
<evidence type="ECO:0000256" key="1">
    <source>
        <dbReference type="NCBIfam" id="TIGR02257"/>
    </source>
</evidence>
<accession>A0A933VTU9</accession>
<dbReference type="EC" id="6.6.1.2" evidence="1"/>
<name>A0A933VTU9_RHOPL</name>
<dbReference type="EMBL" id="JACRJB010000004">
    <property type="protein sequence ID" value="MBI5128002.1"/>
    <property type="molecule type" value="Genomic_DNA"/>
</dbReference>
<dbReference type="GO" id="GO:0009236">
    <property type="term" value="P:cobalamin biosynthetic process"/>
    <property type="evidence" value="ECO:0007669"/>
    <property type="project" value="UniProtKB-UniRule"/>
</dbReference>
<proteinExistence type="predicted"/>
<protein>
    <recommendedName>
        <fullName evidence="1">Cobaltochelatase subunit CobN</fullName>
        <ecNumber evidence="1">6.6.1.2</ecNumber>
    </recommendedName>
</protein>
<evidence type="ECO:0000313" key="4">
    <source>
        <dbReference type="EMBL" id="MBI5128002.1"/>
    </source>
</evidence>
<dbReference type="Proteomes" id="UP000782519">
    <property type="component" value="Unassembled WGS sequence"/>
</dbReference>
<dbReference type="PANTHER" id="PTHR44119:SF4">
    <property type="entry name" value="AEROBIC COBALTOCHELATASE SUBUNIT COBN"/>
    <property type="match status" value="1"/>
</dbReference>
<dbReference type="Pfam" id="PF02514">
    <property type="entry name" value="CobN-Mg_chel"/>
    <property type="match status" value="1"/>
</dbReference>
<organism evidence="4 5">
    <name type="scientific">Rhodopseudomonas palustris</name>
    <dbReference type="NCBI Taxonomy" id="1076"/>
    <lineage>
        <taxon>Bacteria</taxon>
        <taxon>Pseudomonadati</taxon>
        <taxon>Pseudomonadota</taxon>
        <taxon>Alphaproteobacteria</taxon>
        <taxon>Hyphomicrobiales</taxon>
        <taxon>Nitrobacteraceae</taxon>
        <taxon>Rhodopseudomonas</taxon>
    </lineage>
</organism>
<dbReference type="CDD" id="cd10150">
    <property type="entry name" value="CobN_like"/>
    <property type="match status" value="1"/>
</dbReference>
<feature type="region of interest" description="Disordered" evidence="2">
    <location>
        <begin position="815"/>
        <end position="841"/>
    </location>
</feature>
<dbReference type="InterPro" id="IPR011953">
    <property type="entry name" value="Cobalto_CobN"/>
</dbReference>
<evidence type="ECO:0000256" key="2">
    <source>
        <dbReference type="SAM" id="MobiDB-lite"/>
    </source>
</evidence>
<dbReference type="NCBIfam" id="TIGR02257">
    <property type="entry name" value="cobalto_cobN"/>
    <property type="match status" value="1"/>
</dbReference>
<feature type="domain" description="CobN/magnesium chelatase" evidence="3">
    <location>
        <begin position="139"/>
        <end position="1279"/>
    </location>
</feature>